<evidence type="ECO:0000313" key="1">
    <source>
        <dbReference type="EMBL" id="GJH15832.1"/>
    </source>
</evidence>
<keyword evidence="1" id="KW-0436">Ligase</keyword>
<protein>
    <submittedName>
        <fullName evidence="1">Fatty acid--CoA ligase</fullName>
    </submittedName>
</protein>
<accession>A0ACB5QMA0</accession>
<keyword evidence="2" id="KW-1185">Reference proteome</keyword>
<dbReference type="Proteomes" id="UP001055013">
    <property type="component" value="Unassembled WGS sequence"/>
</dbReference>
<reference evidence="1" key="1">
    <citation type="submission" date="2021-09" db="EMBL/GenBank/DDBJ databases">
        <title>Isolation and characterization of 3-chlorobenzoate degrading bacteria from soils in Shizuoka.</title>
        <authorList>
            <person name="Ifat A."/>
            <person name="Ogawa N."/>
            <person name="Kimbara K."/>
            <person name="Moriuchi R."/>
            <person name="Dohra H."/>
            <person name="Shintani M."/>
        </authorList>
    </citation>
    <scope>NUCLEOTIDE SEQUENCE</scope>
    <source>
        <strain evidence="1">19CS2-2</strain>
    </source>
</reference>
<organism evidence="1 2">
    <name type="scientific">Caballeronia novacaledonica</name>
    <dbReference type="NCBI Taxonomy" id="1544861"/>
    <lineage>
        <taxon>Bacteria</taxon>
        <taxon>Pseudomonadati</taxon>
        <taxon>Pseudomonadota</taxon>
        <taxon>Betaproteobacteria</taxon>
        <taxon>Burkholderiales</taxon>
        <taxon>Burkholderiaceae</taxon>
        <taxon>Caballeronia</taxon>
    </lineage>
</organism>
<name>A0ACB5QMA0_9BURK</name>
<sequence>MNHDMFEPTQSAYAYPLLIKHLLHTPLAHAPDQEIVYRGETRLTYRAMRERIGRLANGLERHGAIMGSTVAVMDWDSHRYLECYFAIPMMGAVLQTVNVRLSPAEIAYTINHAGAQILLVHADFLPVIESIRDQLESVRTFILIEDEGSAAAAHAIPFADEYESMLAASEAAYDFPDFDENTRATTFYTTGTTGLPKGVYFSHRQLVLHTITGMAALASPVSGQRFHRGDVYMPITPMFHVHAWGMPYIATVLGVKQVYPGRYVPERLVALVRDEGVTFSHCVGTIMHMLLNCGEAKSVDLSGWKVVIGGGALPQGLARAALDRGIDIFAGYGMSESCPLMSLAQLKPGSETLGLDEQVPLRCKTGLPLPLVDLRIVNEEGGDVAHDGRASGEVVVRAPWLTQGYLKDADASEKLWEGGYLHTQDIANIDTNGYLQITDRIKDVIKSGGEWVSSLEIENLISLHPGVSEVAVIGVKDEKWGERPVALIVRKPQFTPAVSEDDIRNHVLTFSESGRISKYAVPQVVRIVDQLEKTSVGKLNKKRLREQFA</sequence>
<dbReference type="EMBL" id="BPUR01000002">
    <property type="protein sequence ID" value="GJH15832.1"/>
    <property type="molecule type" value="Genomic_DNA"/>
</dbReference>
<gene>
    <name evidence="1" type="ORF">CBA19CS22_04840</name>
</gene>
<proteinExistence type="predicted"/>
<comment type="caution">
    <text evidence="1">The sequence shown here is derived from an EMBL/GenBank/DDBJ whole genome shotgun (WGS) entry which is preliminary data.</text>
</comment>
<evidence type="ECO:0000313" key="2">
    <source>
        <dbReference type="Proteomes" id="UP001055013"/>
    </source>
</evidence>